<dbReference type="Pfam" id="PF01733">
    <property type="entry name" value="Nucleoside_tran"/>
    <property type="match status" value="1"/>
</dbReference>
<feature type="transmembrane region" description="Helical" evidence="7">
    <location>
        <begin position="395"/>
        <end position="419"/>
    </location>
</feature>
<reference evidence="8 9" key="1">
    <citation type="submission" date="2014-04" db="EMBL/GenBank/DDBJ databases">
        <title>Genome evolution of avian class.</title>
        <authorList>
            <person name="Zhang G."/>
            <person name="Li C."/>
        </authorList>
    </citation>
    <scope>NUCLEOTIDE SEQUENCE [LARGE SCALE GENOMIC DNA]</scope>
    <source>
        <strain evidence="8">BGI_N321</strain>
    </source>
</reference>
<gene>
    <name evidence="8" type="ORF">N321_05360</name>
</gene>
<accession>A0A094KC50</accession>
<dbReference type="PIRSF" id="PIRSF016379">
    <property type="entry name" value="ENT"/>
    <property type="match status" value="1"/>
</dbReference>
<evidence type="ECO:0000313" key="9">
    <source>
        <dbReference type="Proteomes" id="UP000053620"/>
    </source>
</evidence>
<sequence length="457" mass="51078">MTARDGPQDRYKAVWLIFFILGLGTLLPWNFFMNAREYFINRLVDSEEMSHLGNKTGGAASPLSYLQSMFDNFMTLCSMVPLLIFTCLNSFIHQRISQQIRILGSLMAIGMVFLVTAIMVKVPMEPLPFFIFTMISIIFINSFGAILQSSLFGLAGLLPASYTAPIMSGQGLAGTFAALAMIFNIAIGAQQPESFIGYFTTACVAILLAIFSYMLLPRMDFFRYYSMKDKTEYRVYNAELETKRDLIKKAALLVSLPADEPNGMEQNNSKIIPIHNPDEKPSVVAIFKKLWVMAVSVCFVFTVTIGVFPSITAKVSTVLGEGNRWGLYFLPVSCFLLFNVFDWTGRSLTALFTWPGKDSCLLPVMVALRVIFIPLFMLCNVQPRDYLPVVFSHDAWYIIFMIFFSISNGYLASLCMCFGPKKVLAHEAETAGAIMTFFLSLGLALGAAISFLFRILI</sequence>
<comment type="similarity">
    <text evidence="2">Belongs to the SLC29A/ENT transporter (TC 2.A.57) family.</text>
</comment>
<dbReference type="GO" id="GO:0015213">
    <property type="term" value="F:uridine transmembrane transporter activity"/>
    <property type="evidence" value="ECO:0007669"/>
    <property type="project" value="UniProtKB-ARBA"/>
</dbReference>
<feature type="transmembrane region" description="Helical" evidence="7">
    <location>
        <begin position="195"/>
        <end position="216"/>
    </location>
</feature>
<dbReference type="AlphaFoldDB" id="A0A094KC50"/>
<feature type="transmembrane region" description="Helical" evidence="7">
    <location>
        <begin position="290"/>
        <end position="313"/>
    </location>
</feature>
<name>A0A094KC50_ANTCR</name>
<evidence type="ECO:0000256" key="5">
    <source>
        <dbReference type="ARBA" id="ARBA00022989"/>
    </source>
</evidence>
<dbReference type="PANTHER" id="PTHR10332">
    <property type="entry name" value="EQUILIBRATIVE NUCLEOSIDE TRANSPORTER"/>
    <property type="match status" value="1"/>
</dbReference>
<keyword evidence="5 7" id="KW-1133">Transmembrane helix</keyword>
<dbReference type="Proteomes" id="UP000053620">
    <property type="component" value="Unassembled WGS sequence"/>
</dbReference>
<feature type="transmembrane region" description="Helical" evidence="7">
    <location>
        <begin position="170"/>
        <end position="189"/>
    </location>
</feature>
<evidence type="ECO:0000256" key="1">
    <source>
        <dbReference type="ARBA" id="ARBA00004554"/>
    </source>
</evidence>
<keyword evidence="9" id="KW-1185">Reference proteome</keyword>
<comment type="subcellular location">
    <subcellularLocation>
        <location evidence="1">Basolateral cell membrane</location>
        <topology evidence="1">Multi-pass membrane protein</topology>
    </subcellularLocation>
</comment>
<dbReference type="PRINTS" id="PR01130">
    <property type="entry name" value="DERENTRNSPRT"/>
</dbReference>
<dbReference type="InterPro" id="IPR034764">
    <property type="entry name" value="ENT1/ENT2"/>
</dbReference>
<proteinExistence type="inferred from homology"/>
<dbReference type="GO" id="GO:0016323">
    <property type="term" value="C:basolateral plasma membrane"/>
    <property type="evidence" value="ECO:0007669"/>
    <property type="project" value="UniProtKB-SubCell"/>
</dbReference>
<protein>
    <submittedName>
        <fullName evidence="8">Equilibrative nucleoside transporter 1</fullName>
    </submittedName>
</protein>
<evidence type="ECO:0000256" key="4">
    <source>
        <dbReference type="ARBA" id="ARBA00022692"/>
    </source>
</evidence>
<dbReference type="EMBL" id="KL346089">
    <property type="protein sequence ID" value="KFZ55875.1"/>
    <property type="molecule type" value="Genomic_DNA"/>
</dbReference>
<feature type="transmembrane region" description="Helical" evidence="7">
    <location>
        <begin position="431"/>
        <end position="456"/>
    </location>
</feature>
<dbReference type="PANTHER" id="PTHR10332:SF9">
    <property type="entry name" value="EQUILIBRATIVE NUCLEOSIDE TRANSPORTER 1"/>
    <property type="match status" value="1"/>
</dbReference>
<feature type="transmembrane region" description="Helical" evidence="7">
    <location>
        <begin position="129"/>
        <end position="158"/>
    </location>
</feature>
<dbReference type="NCBIfam" id="TIGR00939">
    <property type="entry name" value="2a57"/>
    <property type="match status" value="1"/>
</dbReference>
<feature type="transmembrane region" description="Helical" evidence="7">
    <location>
        <begin position="103"/>
        <end position="123"/>
    </location>
</feature>
<evidence type="ECO:0000256" key="7">
    <source>
        <dbReference type="SAM" id="Phobius"/>
    </source>
</evidence>
<feature type="transmembrane region" description="Helical" evidence="7">
    <location>
        <begin position="361"/>
        <end position="383"/>
    </location>
</feature>
<organism evidence="8 9">
    <name type="scientific">Antrostomus carolinensis</name>
    <name type="common">Chuck-will's-widow</name>
    <name type="synonym">Caprimulgus carolinensis</name>
    <dbReference type="NCBI Taxonomy" id="279965"/>
    <lineage>
        <taxon>Eukaryota</taxon>
        <taxon>Metazoa</taxon>
        <taxon>Chordata</taxon>
        <taxon>Craniata</taxon>
        <taxon>Vertebrata</taxon>
        <taxon>Euteleostomi</taxon>
        <taxon>Archelosauria</taxon>
        <taxon>Archosauria</taxon>
        <taxon>Dinosauria</taxon>
        <taxon>Saurischia</taxon>
        <taxon>Theropoda</taxon>
        <taxon>Coelurosauria</taxon>
        <taxon>Aves</taxon>
        <taxon>Neognathae</taxon>
        <taxon>Neoaves</taxon>
        <taxon>Strisores</taxon>
        <taxon>Caprimulgiformes</taxon>
        <taxon>Caprimulgidae</taxon>
        <taxon>Antrostomus</taxon>
    </lineage>
</organism>
<dbReference type="InterPro" id="IPR002259">
    <property type="entry name" value="Eqnu_transpt"/>
</dbReference>
<evidence type="ECO:0000256" key="3">
    <source>
        <dbReference type="ARBA" id="ARBA00022448"/>
    </source>
</evidence>
<evidence type="ECO:0000256" key="6">
    <source>
        <dbReference type="ARBA" id="ARBA00023136"/>
    </source>
</evidence>
<feature type="transmembrane region" description="Helical" evidence="7">
    <location>
        <begin position="325"/>
        <end position="341"/>
    </location>
</feature>
<evidence type="ECO:0000256" key="2">
    <source>
        <dbReference type="ARBA" id="ARBA00007965"/>
    </source>
</evidence>
<evidence type="ECO:0000313" key="8">
    <source>
        <dbReference type="EMBL" id="KFZ55875.1"/>
    </source>
</evidence>
<keyword evidence="6 7" id="KW-0472">Membrane</keyword>
<keyword evidence="4 7" id="KW-0812">Transmembrane</keyword>
<keyword evidence="3" id="KW-0813">Transport</keyword>
<feature type="transmembrane region" description="Helical" evidence="7">
    <location>
        <begin position="12"/>
        <end position="32"/>
    </location>
</feature>